<evidence type="ECO:0000256" key="1">
    <source>
        <dbReference type="ARBA" id="ARBA00003294"/>
    </source>
</evidence>
<protein>
    <recommendedName>
        <fullName evidence="4 12">4-hydroxy-tetrahydrodipicolinate synthase</fullName>
        <shortName evidence="12">HTPA synthase</shortName>
        <ecNumber evidence="4 12">4.3.3.7</ecNumber>
    </recommendedName>
</protein>
<evidence type="ECO:0000313" key="16">
    <source>
        <dbReference type="EMBL" id="GIQ68585.1"/>
    </source>
</evidence>
<reference evidence="16" key="1">
    <citation type="submission" date="2021-04" db="EMBL/GenBank/DDBJ databases">
        <title>Draft genome sequence of Xylanibacillus composti strain K13.</title>
        <authorList>
            <person name="Uke A."/>
            <person name="Chhe C."/>
            <person name="Baramee S."/>
            <person name="Kosugi A."/>
        </authorList>
    </citation>
    <scope>NUCLEOTIDE SEQUENCE</scope>
    <source>
        <strain evidence="16">K13</strain>
    </source>
</reference>
<dbReference type="HAMAP" id="MF_00418">
    <property type="entry name" value="DapA"/>
    <property type="match status" value="1"/>
</dbReference>
<feature type="binding site" evidence="12 15">
    <location>
        <position position="204"/>
    </location>
    <ligand>
        <name>pyruvate</name>
        <dbReference type="ChEBI" id="CHEBI:15361"/>
    </ligand>
</feature>
<dbReference type="SUPFAM" id="SSF51569">
    <property type="entry name" value="Aldolase"/>
    <property type="match status" value="1"/>
</dbReference>
<comment type="function">
    <text evidence="1 12">Catalyzes the condensation of (S)-aspartate-beta-semialdehyde [(S)-ASA] and pyruvate to 4-hydroxy-tetrahydrodipicolinate (HTPA).</text>
</comment>
<evidence type="ECO:0000256" key="3">
    <source>
        <dbReference type="ARBA" id="ARBA00007592"/>
    </source>
</evidence>
<evidence type="ECO:0000313" key="17">
    <source>
        <dbReference type="Proteomes" id="UP000677918"/>
    </source>
</evidence>
<proteinExistence type="inferred from homology"/>
<dbReference type="GO" id="GO:0005829">
    <property type="term" value="C:cytosol"/>
    <property type="evidence" value="ECO:0007669"/>
    <property type="project" value="TreeGrafter"/>
</dbReference>
<comment type="caution">
    <text evidence="16">The sequence shown here is derived from an EMBL/GenBank/DDBJ whole genome shotgun (WGS) entry which is preliminary data.</text>
</comment>
<dbReference type="InterPro" id="IPR002220">
    <property type="entry name" value="DapA-like"/>
</dbReference>
<keyword evidence="10 12" id="KW-0704">Schiff base</keyword>
<dbReference type="PRINTS" id="PR00146">
    <property type="entry name" value="DHPICSNTHASE"/>
</dbReference>
<dbReference type="InterPro" id="IPR013785">
    <property type="entry name" value="Aldolase_TIM"/>
</dbReference>
<dbReference type="PANTHER" id="PTHR12128:SF66">
    <property type="entry name" value="4-HYDROXY-2-OXOGLUTARATE ALDOLASE, MITOCHONDRIAL"/>
    <property type="match status" value="1"/>
</dbReference>
<evidence type="ECO:0000256" key="8">
    <source>
        <dbReference type="ARBA" id="ARBA00023154"/>
    </source>
</evidence>
<evidence type="ECO:0000256" key="15">
    <source>
        <dbReference type="PIRSR" id="PIRSR001365-2"/>
    </source>
</evidence>
<dbReference type="EMBL" id="BOVK01000016">
    <property type="protein sequence ID" value="GIQ68585.1"/>
    <property type="molecule type" value="Genomic_DNA"/>
</dbReference>
<evidence type="ECO:0000256" key="14">
    <source>
        <dbReference type="PIRSR" id="PIRSR001365-1"/>
    </source>
</evidence>
<keyword evidence="5 12" id="KW-0963">Cytoplasm</keyword>
<feature type="active site" description="Proton donor/acceptor" evidence="12 14">
    <location>
        <position position="135"/>
    </location>
</feature>
<dbReference type="PROSITE" id="PS00665">
    <property type="entry name" value="DHDPS_1"/>
    <property type="match status" value="1"/>
</dbReference>
<dbReference type="NCBIfam" id="TIGR00674">
    <property type="entry name" value="dapA"/>
    <property type="match status" value="1"/>
</dbReference>
<keyword evidence="8 12" id="KW-0457">Lysine biosynthesis</keyword>
<keyword evidence="7 12" id="KW-0220">Diaminopimelate biosynthesis</keyword>
<dbReference type="PROSITE" id="PS00666">
    <property type="entry name" value="DHDPS_2"/>
    <property type="match status" value="1"/>
</dbReference>
<dbReference type="SMART" id="SM01130">
    <property type="entry name" value="DHDPS"/>
    <property type="match status" value="1"/>
</dbReference>
<dbReference type="AlphaFoldDB" id="A0A8J4M1Z4"/>
<feature type="active site" description="Schiff-base intermediate with substrate" evidence="12 14">
    <location>
        <position position="163"/>
    </location>
</feature>
<keyword evidence="9 12" id="KW-0456">Lyase</keyword>
<feature type="site" description="Part of a proton relay during catalysis" evidence="12">
    <location>
        <position position="109"/>
    </location>
</feature>
<dbReference type="Gene3D" id="3.20.20.70">
    <property type="entry name" value="Aldolase class I"/>
    <property type="match status" value="1"/>
</dbReference>
<dbReference type="PIRSF" id="PIRSF001365">
    <property type="entry name" value="DHDPS"/>
    <property type="match status" value="1"/>
</dbReference>
<keyword evidence="6 12" id="KW-0028">Amino-acid biosynthesis</keyword>
<comment type="caution">
    <text evidence="12">Was originally thought to be a dihydrodipicolinate synthase (DHDPS), catalyzing the condensation of (S)-aspartate-beta-semialdehyde [(S)-ASA] and pyruvate to dihydrodipicolinate (DHDP). However, it was shown in E.coli that the product of the enzymatic reaction is not dihydrodipicolinate but in fact (4S)-4-hydroxy-2,3,4,5-tetrahydro-(2S)-dipicolinic acid (HTPA), and that the consecutive dehydration reaction leading to DHDP is not spontaneous but catalyzed by DapB.</text>
</comment>
<accession>A0A8J4M1Z4</accession>
<comment type="catalytic activity">
    <reaction evidence="11 12">
        <text>L-aspartate 4-semialdehyde + pyruvate = (2S,4S)-4-hydroxy-2,3,4,5-tetrahydrodipicolinate + H2O + H(+)</text>
        <dbReference type="Rhea" id="RHEA:34171"/>
        <dbReference type="ChEBI" id="CHEBI:15361"/>
        <dbReference type="ChEBI" id="CHEBI:15377"/>
        <dbReference type="ChEBI" id="CHEBI:15378"/>
        <dbReference type="ChEBI" id="CHEBI:67139"/>
        <dbReference type="ChEBI" id="CHEBI:537519"/>
        <dbReference type="EC" id="4.3.3.7"/>
    </reaction>
</comment>
<sequence>MDFGKVITAMVTPFDANGEIDWARTAELIEHLIVEQETDGLVVCGTTGESPTLSDEEKLRLFAFAVEKANKRCAVLAGTGSNNTAHSIHLSKEAEKLGVDGLLLVAPYYNRPTQEGLYQHFQAIAESTDLPVMLYNIPKRTGVNINPETTIRLSFLDNVVAVKESIDLEQIAEIRSHAAEGFRIYSGDDGMTLPILSVGGYGVVSVASHLIGKEIRAMINAFEQGNPEEAGRLHRELLPIFNGLFVCPNPVPVKYALGLKGLPVGSVRLPLVEANEHEKKLISQLFA</sequence>
<evidence type="ECO:0000256" key="11">
    <source>
        <dbReference type="ARBA" id="ARBA00047836"/>
    </source>
</evidence>
<evidence type="ECO:0000256" key="5">
    <source>
        <dbReference type="ARBA" id="ARBA00022490"/>
    </source>
</evidence>
<comment type="pathway">
    <text evidence="2 12">Amino-acid biosynthesis; L-lysine biosynthesis via DAP pathway; (S)-tetrahydrodipicolinate from L-aspartate: step 3/4.</text>
</comment>
<dbReference type="InterPro" id="IPR020625">
    <property type="entry name" value="Schiff_base-form_aldolases_AS"/>
</dbReference>
<dbReference type="Pfam" id="PF00701">
    <property type="entry name" value="DHDPS"/>
    <property type="match status" value="1"/>
</dbReference>
<dbReference type="GO" id="GO:0008840">
    <property type="term" value="F:4-hydroxy-tetrahydrodipicolinate synthase activity"/>
    <property type="evidence" value="ECO:0007669"/>
    <property type="project" value="UniProtKB-UniRule"/>
</dbReference>
<evidence type="ECO:0000256" key="7">
    <source>
        <dbReference type="ARBA" id="ARBA00022915"/>
    </source>
</evidence>
<comment type="subcellular location">
    <subcellularLocation>
        <location evidence="12">Cytoplasm</location>
    </subcellularLocation>
</comment>
<comment type="subunit">
    <text evidence="12">Homotetramer; dimer of dimers.</text>
</comment>
<dbReference type="RefSeq" id="WP_213411176.1">
    <property type="nucleotide sequence ID" value="NZ_BOVK01000016.1"/>
</dbReference>
<evidence type="ECO:0000256" key="12">
    <source>
        <dbReference type="HAMAP-Rule" id="MF_00418"/>
    </source>
</evidence>
<dbReference type="InterPro" id="IPR020624">
    <property type="entry name" value="Schiff_base-form_aldolases_CS"/>
</dbReference>
<evidence type="ECO:0000256" key="13">
    <source>
        <dbReference type="PIRNR" id="PIRNR001365"/>
    </source>
</evidence>
<evidence type="ECO:0000256" key="6">
    <source>
        <dbReference type="ARBA" id="ARBA00022605"/>
    </source>
</evidence>
<keyword evidence="17" id="KW-1185">Reference proteome</keyword>
<evidence type="ECO:0000256" key="9">
    <source>
        <dbReference type="ARBA" id="ARBA00023239"/>
    </source>
</evidence>
<evidence type="ECO:0000256" key="4">
    <source>
        <dbReference type="ARBA" id="ARBA00012086"/>
    </source>
</evidence>
<feature type="binding site" evidence="12 15">
    <location>
        <position position="47"/>
    </location>
    <ligand>
        <name>pyruvate</name>
        <dbReference type="ChEBI" id="CHEBI:15361"/>
    </ligand>
</feature>
<gene>
    <name evidence="16" type="primary">dapA_1</name>
    <name evidence="12" type="synonym">dapA</name>
    <name evidence="16" type="ORF">XYCOK13_14090</name>
</gene>
<evidence type="ECO:0000256" key="10">
    <source>
        <dbReference type="ARBA" id="ARBA00023270"/>
    </source>
</evidence>
<comment type="similarity">
    <text evidence="3 12 13">Belongs to the DapA family.</text>
</comment>
<feature type="site" description="Part of a proton relay during catalysis" evidence="12">
    <location>
        <position position="46"/>
    </location>
</feature>
<dbReference type="Proteomes" id="UP000677918">
    <property type="component" value="Unassembled WGS sequence"/>
</dbReference>
<dbReference type="CDD" id="cd00950">
    <property type="entry name" value="DHDPS"/>
    <property type="match status" value="1"/>
</dbReference>
<evidence type="ECO:0000256" key="2">
    <source>
        <dbReference type="ARBA" id="ARBA00005120"/>
    </source>
</evidence>
<dbReference type="UniPathway" id="UPA00034">
    <property type="reaction ID" value="UER00017"/>
</dbReference>
<dbReference type="InterPro" id="IPR005263">
    <property type="entry name" value="DapA"/>
</dbReference>
<dbReference type="GO" id="GO:0019877">
    <property type="term" value="P:diaminopimelate biosynthetic process"/>
    <property type="evidence" value="ECO:0007669"/>
    <property type="project" value="UniProtKB-UniRule"/>
</dbReference>
<dbReference type="GO" id="GO:0009089">
    <property type="term" value="P:lysine biosynthetic process via diaminopimelate"/>
    <property type="evidence" value="ECO:0007669"/>
    <property type="project" value="UniProtKB-UniRule"/>
</dbReference>
<name>A0A8J4M1Z4_9BACL</name>
<dbReference type="PANTHER" id="PTHR12128">
    <property type="entry name" value="DIHYDRODIPICOLINATE SYNTHASE"/>
    <property type="match status" value="1"/>
</dbReference>
<organism evidence="16 17">
    <name type="scientific">Xylanibacillus composti</name>
    <dbReference type="NCBI Taxonomy" id="1572762"/>
    <lineage>
        <taxon>Bacteria</taxon>
        <taxon>Bacillati</taxon>
        <taxon>Bacillota</taxon>
        <taxon>Bacilli</taxon>
        <taxon>Bacillales</taxon>
        <taxon>Paenibacillaceae</taxon>
        <taxon>Xylanibacillus</taxon>
    </lineage>
</organism>
<dbReference type="EC" id="4.3.3.7" evidence="4 12"/>